<dbReference type="AlphaFoldDB" id="A0A8H6ZEG4"/>
<proteinExistence type="predicted"/>
<feature type="compositionally biased region" description="Basic and acidic residues" evidence="1">
    <location>
        <begin position="14"/>
        <end position="23"/>
    </location>
</feature>
<evidence type="ECO:0000313" key="2">
    <source>
        <dbReference type="EMBL" id="KAF7376187.1"/>
    </source>
</evidence>
<feature type="region of interest" description="Disordered" evidence="1">
    <location>
        <begin position="14"/>
        <end position="37"/>
    </location>
</feature>
<dbReference type="EMBL" id="JACAZH010000001">
    <property type="protein sequence ID" value="KAF7376187.1"/>
    <property type="molecule type" value="Genomic_DNA"/>
</dbReference>
<gene>
    <name evidence="2" type="ORF">MSAN_00033800</name>
</gene>
<evidence type="ECO:0000256" key="1">
    <source>
        <dbReference type="SAM" id="MobiDB-lite"/>
    </source>
</evidence>
<dbReference type="Proteomes" id="UP000623467">
    <property type="component" value="Unassembled WGS sequence"/>
</dbReference>
<protein>
    <submittedName>
        <fullName evidence="2">Uncharacterized protein</fullName>
    </submittedName>
</protein>
<keyword evidence="3" id="KW-1185">Reference proteome</keyword>
<evidence type="ECO:0000313" key="3">
    <source>
        <dbReference type="Proteomes" id="UP000623467"/>
    </source>
</evidence>
<reference evidence="2" key="1">
    <citation type="submission" date="2020-05" db="EMBL/GenBank/DDBJ databases">
        <title>Mycena genomes resolve the evolution of fungal bioluminescence.</title>
        <authorList>
            <person name="Tsai I.J."/>
        </authorList>
    </citation>
    <scope>NUCLEOTIDE SEQUENCE</scope>
    <source>
        <strain evidence="2">160909Yilan</strain>
    </source>
</reference>
<dbReference type="OrthoDB" id="3061704at2759"/>
<comment type="caution">
    <text evidence="2">The sequence shown here is derived from an EMBL/GenBank/DDBJ whole genome shotgun (WGS) entry which is preliminary data.</text>
</comment>
<name>A0A8H6ZEG4_9AGAR</name>
<sequence length="92" mass="10137">MPLSTSLIQRTVDGKLPFDEPPHHVRSRHLGSAKIPKGPESVRVTEAMSIAVMIELPQAPEALEAAAGIHEYQIGILHVPWKDEIDEKPPET</sequence>
<organism evidence="2 3">
    <name type="scientific">Mycena sanguinolenta</name>
    <dbReference type="NCBI Taxonomy" id="230812"/>
    <lineage>
        <taxon>Eukaryota</taxon>
        <taxon>Fungi</taxon>
        <taxon>Dikarya</taxon>
        <taxon>Basidiomycota</taxon>
        <taxon>Agaricomycotina</taxon>
        <taxon>Agaricomycetes</taxon>
        <taxon>Agaricomycetidae</taxon>
        <taxon>Agaricales</taxon>
        <taxon>Marasmiineae</taxon>
        <taxon>Mycenaceae</taxon>
        <taxon>Mycena</taxon>
    </lineage>
</organism>
<accession>A0A8H6ZEG4</accession>